<protein>
    <submittedName>
        <fullName evidence="1">Uncharacterized protein</fullName>
    </submittedName>
</protein>
<organism evidence="1 2">
    <name type="scientific">Bifidobacterium catenulatum DSM 16992 = JCM 1194 = LMG 11043</name>
    <dbReference type="NCBI Taxonomy" id="566552"/>
    <lineage>
        <taxon>Bacteria</taxon>
        <taxon>Bacillati</taxon>
        <taxon>Actinomycetota</taxon>
        <taxon>Actinomycetes</taxon>
        <taxon>Bifidobacteriales</taxon>
        <taxon>Bifidobacteriaceae</taxon>
        <taxon>Bifidobacterium</taxon>
    </lineage>
</organism>
<evidence type="ECO:0000313" key="2">
    <source>
        <dbReference type="Proteomes" id="UP000003882"/>
    </source>
</evidence>
<reference evidence="1 2" key="2">
    <citation type="submission" date="2008-10" db="EMBL/GenBank/DDBJ databases">
        <authorList>
            <person name="Fulton L."/>
            <person name="Clifton S."/>
            <person name="Fulton B."/>
            <person name="Xu J."/>
            <person name="Minx P."/>
            <person name="Pepin K.H."/>
            <person name="Johnson M."/>
            <person name="Bhonagiri V."/>
            <person name="Nash W.E."/>
            <person name="Mardis E.R."/>
            <person name="Wilson R.K."/>
        </authorList>
    </citation>
    <scope>NUCLEOTIDE SEQUENCE [LARGE SCALE GENOMIC DNA]</scope>
    <source>
        <strain evidence="1 2">DSM 16992</strain>
    </source>
</reference>
<gene>
    <name evidence="1" type="ORF">BIFCAT_01729</name>
</gene>
<accession>B6XWR5</accession>
<name>B6XWR5_9BIFI</name>
<sequence length="39" mass="4567">MTVVRVAMMDTPLSRVLIDFWLCYLKVVLLAERNASVRR</sequence>
<comment type="caution">
    <text evidence="1">The sequence shown here is derived from an EMBL/GenBank/DDBJ whole genome shotgun (WGS) entry which is preliminary data.</text>
</comment>
<evidence type="ECO:0000313" key="1">
    <source>
        <dbReference type="EMBL" id="EEB21069.1"/>
    </source>
</evidence>
<reference evidence="1 2" key="1">
    <citation type="submission" date="2008-10" db="EMBL/GenBank/DDBJ databases">
        <title>Draft genome sequence of Bifidobacterium catenulatum (DSM 16992).</title>
        <authorList>
            <person name="Sudarsanam P."/>
            <person name="Ley R."/>
            <person name="Guruge J."/>
            <person name="Turnbaugh P.J."/>
            <person name="Mahowald M."/>
            <person name="Liep D."/>
            <person name="Gordon J."/>
        </authorList>
    </citation>
    <scope>NUCLEOTIDE SEQUENCE [LARGE SCALE GENOMIC DNA]</scope>
    <source>
        <strain evidence="1 2">DSM 16992</strain>
    </source>
</reference>
<dbReference type="EMBL" id="ABXY01000023">
    <property type="protein sequence ID" value="EEB21069.1"/>
    <property type="molecule type" value="Genomic_DNA"/>
</dbReference>
<dbReference type="AlphaFoldDB" id="B6XWR5"/>
<proteinExistence type="predicted"/>
<dbReference type="Proteomes" id="UP000003882">
    <property type="component" value="Unassembled WGS sequence"/>
</dbReference>